<gene>
    <name evidence="1" type="ORF">SAMN04487941_3131</name>
</gene>
<sequence length="142" mass="15589">MLLLSGCSLFDPCYGSDPAPIMPVSFYFTDNDGVNLVGDNGGAVHPDSVRVKSNMPPFIVNPSKEYRPKKGGFVFDVFPGQGKSGTTTYYIKLAEGFSDTLVVSYLVDNSGCFSSLEYTEFFHNGKEIIMEPETGYLQLVKE</sequence>
<dbReference type="Proteomes" id="UP000182491">
    <property type="component" value="Unassembled WGS sequence"/>
</dbReference>
<accession>A0A1I7JWV3</accession>
<protein>
    <submittedName>
        <fullName evidence="1">Uncharacterized protein</fullName>
    </submittedName>
</protein>
<evidence type="ECO:0000313" key="1">
    <source>
        <dbReference type="EMBL" id="SFU89688.1"/>
    </source>
</evidence>
<reference evidence="2" key="1">
    <citation type="submission" date="2016-10" db="EMBL/GenBank/DDBJ databases">
        <authorList>
            <person name="Varghese N."/>
        </authorList>
    </citation>
    <scope>NUCLEOTIDE SEQUENCE [LARGE SCALE GENOMIC DNA]</scope>
    <source>
        <strain evidence="2">DSM 18820</strain>
    </source>
</reference>
<dbReference type="EMBL" id="FPCA01000004">
    <property type="protein sequence ID" value="SFU89688.1"/>
    <property type="molecule type" value="Genomic_DNA"/>
</dbReference>
<dbReference type="STRING" id="388950.GCA_001611675_00711"/>
<proteinExistence type="predicted"/>
<organism evidence="1 2">
    <name type="scientific">Pontibacter akesuensis</name>
    <dbReference type="NCBI Taxonomy" id="388950"/>
    <lineage>
        <taxon>Bacteria</taxon>
        <taxon>Pseudomonadati</taxon>
        <taxon>Bacteroidota</taxon>
        <taxon>Cytophagia</taxon>
        <taxon>Cytophagales</taxon>
        <taxon>Hymenobacteraceae</taxon>
        <taxon>Pontibacter</taxon>
    </lineage>
</organism>
<name>A0A1I7JWV3_9BACT</name>
<keyword evidence="2" id="KW-1185">Reference proteome</keyword>
<evidence type="ECO:0000313" key="2">
    <source>
        <dbReference type="Proteomes" id="UP000182491"/>
    </source>
</evidence>
<dbReference type="AlphaFoldDB" id="A0A1I7JWV3"/>